<keyword evidence="12" id="KW-1015">Disulfide bond</keyword>
<evidence type="ECO:0000256" key="18">
    <source>
        <dbReference type="ARBA" id="ARBA00065545"/>
    </source>
</evidence>
<evidence type="ECO:0000256" key="9">
    <source>
        <dbReference type="ARBA" id="ARBA00022989"/>
    </source>
</evidence>
<evidence type="ECO:0000256" key="10">
    <source>
        <dbReference type="ARBA" id="ARBA00023130"/>
    </source>
</evidence>
<keyword evidence="8" id="KW-0391">Immunity</keyword>
<dbReference type="GO" id="GO:0009897">
    <property type="term" value="C:external side of plasma membrane"/>
    <property type="evidence" value="ECO:0007669"/>
    <property type="project" value="TreeGrafter"/>
</dbReference>
<reference evidence="21" key="1">
    <citation type="submission" date="2015-11" db="EMBL/GenBank/DDBJ databases">
        <authorList>
            <consortium name="International Coturnix japonica Genome Analysis Consortium"/>
            <person name="Warren W."/>
            <person name="Burt D.W."/>
            <person name="Antin P.B."/>
            <person name="Lanford R."/>
            <person name="Gros J."/>
            <person name="Wilson R.K."/>
        </authorList>
    </citation>
    <scope>NUCLEOTIDE SEQUENCE [LARGE SCALE GENOMIC DNA]</scope>
</reference>
<evidence type="ECO:0000256" key="7">
    <source>
        <dbReference type="ARBA" id="ARBA00022737"/>
    </source>
</evidence>
<keyword evidence="11" id="KW-0472">Membrane</keyword>
<dbReference type="InterPro" id="IPR036179">
    <property type="entry name" value="Ig-like_dom_sf"/>
</dbReference>
<name>A0A8C2YEL6_COTJA</name>
<dbReference type="Gene3D" id="2.60.40.10">
    <property type="entry name" value="Immunoglobulins"/>
    <property type="match status" value="4"/>
</dbReference>
<proteinExistence type="inferred from homology"/>
<keyword evidence="9" id="KW-1133">Transmembrane helix</keyword>
<evidence type="ECO:0000256" key="19">
    <source>
        <dbReference type="ARBA" id="ARBA00067553"/>
    </source>
</evidence>
<dbReference type="PANTHER" id="PTHR11422">
    <property type="entry name" value="T-CELL SURFACE GLYCOPROTEIN CD4"/>
    <property type="match status" value="1"/>
</dbReference>
<dbReference type="InterPro" id="IPR013783">
    <property type="entry name" value="Ig-like_fold"/>
</dbReference>
<evidence type="ECO:0000256" key="12">
    <source>
        <dbReference type="ARBA" id="ARBA00023157"/>
    </source>
</evidence>
<keyword evidence="10" id="KW-1064">Adaptive immunity</keyword>
<keyword evidence="14" id="KW-0393">Immunoglobulin domain</keyword>
<evidence type="ECO:0000256" key="16">
    <source>
        <dbReference type="ARBA" id="ARBA00059221"/>
    </source>
</evidence>
<dbReference type="GO" id="GO:1990782">
    <property type="term" value="F:protein tyrosine kinase binding"/>
    <property type="evidence" value="ECO:0007669"/>
    <property type="project" value="TreeGrafter"/>
</dbReference>
<dbReference type="GO" id="GO:0042110">
    <property type="term" value="P:T cell activation"/>
    <property type="evidence" value="ECO:0007669"/>
    <property type="project" value="TreeGrafter"/>
</dbReference>
<reference evidence="21" key="3">
    <citation type="submission" date="2025-09" db="UniProtKB">
        <authorList>
            <consortium name="Ensembl"/>
        </authorList>
    </citation>
    <scope>IDENTIFICATION</scope>
</reference>
<dbReference type="InterPro" id="IPR007110">
    <property type="entry name" value="Ig-like_dom"/>
</dbReference>
<protein>
    <recommendedName>
        <fullName evidence="19">Lymphocyte activation gene 3 protein</fullName>
    </recommendedName>
</protein>
<evidence type="ECO:0000256" key="2">
    <source>
        <dbReference type="ARBA" id="ARBA00004613"/>
    </source>
</evidence>
<accession>A0A8C2YEL6</accession>
<dbReference type="GeneTree" id="ENSGT00940000168928"/>
<evidence type="ECO:0000256" key="14">
    <source>
        <dbReference type="ARBA" id="ARBA00023319"/>
    </source>
</evidence>
<dbReference type="GO" id="GO:0002250">
    <property type="term" value="P:adaptive immune response"/>
    <property type="evidence" value="ECO:0007669"/>
    <property type="project" value="UniProtKB-KW"/>
</dbReference>
<dbReference type="GO" id="GO:0035723">
    <property type="term" value="P:interleukin-15-mediated signaling pathway"/>
    <property type="evidence" value="ECO:0007669"/>
    <property type="project" value="TreeGrafter"/>
</dbReference>
<comment type="subunit">
    <text evidence="18">Interacts with MHC class II (MHC-II); selectively recognizes stable complexes of peptide and MHC-II. Interacts with FGL1 (via the Fibrinogen C-terminal domain).</text>
</comment>
<keyword evidence="7" id="KW-0677">Repeat</keyword>
<evidence type="ECO:0000256" key="3">
    <source>
        <dbReference type="ARBA" id="ARBA00022475"/>
    </source>
</evidence>
<dbReference type="AlphaFoldDB" id="A0A8C2YEL6"/>
<organism evidence="21 22">
    <name type="scientific">Coturnix japonica</name>
    <name type="common">Japanese quail</name>
    <name type="synonym">Coturnix coturnix japonica</name>
    <dbReference type="NCBI Taxonomy" id="93934"/>
    <lineage>
        <taxon>Eukaryota</taxon>
        <taxon>Metazoa</taxon>
        <taxon>Chordata</taxon>
        <taxon>Craniata</taxon>
        <taxon>Vertebrata</taxon>
        <taxon>Euteleostomi</taxon>
        <taxon>Archelosauria</taxon>
        <taxon>Archosauria</taxon>
        <taxon>Dinosauria</taxon>
        <taxon>Saurischia</taxon>
        <taxon>Theropoda</taxon>
        <taxon>Coelurosauria</taxon>
        <taxon>Aves</taxon>
        <taxon>Neognathae</taxon>
        <taxon>Galloanserae</taxon>
        <taxon>Galliformes</taxon>
        <taxon>Phasianidae</taxon>
        <taxon>Perdicinae</taxon>
        <taxon>Coturnix</taxon>
    </lineage>
</organism>
<evidence type="ECO:0000313" key="22">
    <source>
        <dbReference type="Proteomes" id="UP000694412"/>
    </source>
</evidence>
<feature type="domain" description="Ig-like" evidence="20">
    <location>
        <begin position="311"/>
        <end position="378"/>
    </location>
</feature>
<dbReference type="GO" id="GO:0045121">
    <property type="term" value="C:membrane raft"/>
    <property type="evidence" value="ECO:0007669"/>
    <property type="project" value="TreeGrafter"/>
</dbReference>
<keyword evidence="3" id="KW-1003">Cell membrane</keyword>
<evidence type="ECO:0000256" key="1">
    <source>
        <dbReference type="ARBA" id="ARBA00004251"/>
    </source>
</evidence>
<evidence type="ECO:0000256" key="5">
    <source>
        <dbReference type="ARBA" id="ARBA00022692"/>
    </source>
</evidence>
<evidence type="ECO:0000256" key="8">
    <source>
        <dbReference type="ARBA" id="ARBA00022859"/>
    </source>
</evidence>
<feature type="domain" description="Ig-like" evidence="20">
    <location>
        <begin position="221"/>
        <end position="305"/>
    </location>
</feature>
<dbReference type="GO" id="GO:0070374">
    <property type="term" value="P:positive regulation of ERK1 and ERK2 cascade"/>
    <property type="evidence" value="ECO:0007669"/>
    <property type="project" value="TreeGrafter"/>
</dbReference>
<evidence type="ECO:0000256" key="6">
    <source>
        <dbReference type="ARBA" id="ARBA00022729"/>
    </source>
</evidence>
<dbReference type="PROSITE" id="PS50835">
    <property type="entry name" value="IG_LIKE"/>
    <property type="match status" value="3"/>
</dbReference>
<keyword evidence="13" id="KW-0325">Glycoprotein</keyword>
<reference evidence="21" key="2">
    <citation type="submission" date="2025-08" db="UniProtKB">
        <authorList>
            <consortium name="Ensembl"/>
        </authorList>
    </citation>
    <scope>IDENTIFICATION</scope>
</reference>
<dbReference type="SUPFAM" id="SSF48726">
    <property type="entry name" value="Immunoglobulin"/>
    <property type="match status" value="4"/>
</dbReference>
<dbReference type="PANTHER" id="PTHR11422:SF12">
    <property type="entry name" value="MICROFIBRIL-ASSOCIATED GLYCOPROTEIN 3"/>
    <property type="match status" value="1"/>
</dbReference>
<feature type="domain" description="Ig-like" evidence="20">
    <location>
        <begin position="115"/>
        <end position="208"/>
    </location>
</feature>
<dbReference type="SMART" id="SM00409">
    <property type="entry name" value="IG"/>
    <property type="match status" value="4"/>
</dbReference>
<keyword evidence="6" id="KW-0732">Signal</keyword>
<dbReference type="Proteomes" id="UP000694412">
    <property type="component" value="Chromosome 1"/>
</dbReference>
<evidence type="ECO:0000256" key="17">
    <source>
        <dbReference type="ARBA" id="ARBA00061264"/>
    </source>
</evidence>
<dbReference type="GO" id="GO:0005576">
    <property type="term" value="C:extracellular region"/>
    <property type="evidence" value="ECO:0007669"/>
    <property type="project" value="UniProtKB-SubCell"/>
</dbReference>
<comment type="similarity">
    <text evidence="17">Belongs to the LAG3 family.</text>
</comment>
<evidence type="ECO:0000256" key="15">
    <source>
        <dbReference type="ARBA" id="ARBA00057112"/>
    </source>
</evidence>
<comment type="function">
    <text evidence="15">May function as a ligand for MHC class II (MHC-II) on antigen-presenting cells (APC), promoting APC activation/maturation and driving Th1 immune response.</text>
</comment>
<sequence length="528" mass="57924">MFFMNKWSLPAPSRAPGQKVWAREGSSALLPCYLSPRKHGKGVVLSHILFPASALDLAFDLHVVLEVEYSGLRKTALPMRPRVSVLDSALRNGNFSLCINPVRSDDAGLYEAQVPLKALSFLLFALRSGEVKLSPARPVVENEPLLLSCNSSHHARLMETCWFHNGHPVLTSGASCSMHGAFYIHRPTVSDSGSWHCQLRYADNEIVSATHNLQILGFDGPTNPVVYAAAGSAADLPCTLNHLPSAFGIHVVKAHWSRFAGGHLQNWSILQNQSNRSFPLHLPVVGLGDAGRYSCAVTVDNKMLRRDMTLAVITVTPGIQGPVSEGSHLLLTCSLTHPQGHEHFQWKRLSSDSRVQTGPTLEIPQVSQKDVGIWECSVYGPEGRLGAVEYGLQITGTVSRTSETSPFFSPCSVPLITSSLGLNPPLTDSHLIVLLSYCSHGPGLCCHLVPKHGAVPPFLHQACNTRYVHHGLDPFVQSRQLPSDWLINPRSLLRDLKQKLIVTTQKSHFRAYITELHPTCYVPDPSLY</sequence>
<evidence type="ECO:0000313" key="21">
    <source>
        <dbReference type="Ensembl" id="ENSCJPP00005020880.1"/>
    </source>
</evidence>
<keyword evidence="22" id="KW-1185">Reference proteome</keyword>
<dbReference type="Ensembl" id="ENSCJPT00005028741.1">
    <property type="protein sequence ID" value="ENSCJPP00005020880.1"/>
    <property type="gene ID" value="ENSCJPG00005016750.1"/>
</dbReference>
<keyword evidence="5" id="KW-0812">Transmembrane</keyword>
<evidence type="ECO:0000256" key="4">
    <source>
        <dbReference type="ARBA" id="ARBA00022525"/>
    </source>
</evidence>
<dbReference type="GO" id="GO:0042289">
    <property type="term" value="F:MHC class II protein binding"/>
    <property type="evidence" value="ECO:0007669"/>
    <property type="project" value="TreeGrafter"/>
</dbReference>
<dbReference type="InterPro" id="IPR003599">
    <property type="entry name" value="Ig_sub"/>
</dbReference>
<comment type="function">
    <text evidence="16">Lymphocyte activation gene 3 protein: Inhibitory receptor on antigen activated T-cells. Delivers inhibitory signals upon binding to ligands, such as FGL1. FGL1 constitutes a major ligand of LAG3 and is responsible for LAG3 T-cell inhibitory function. Following TCR engagement, LAG3 associates with CD3-TCR in the immunological synapse and directly inhibits T-cell activation. May inhibit antigen-specific T-cell activation in synergy with PDCD1/PD-1, possibly by acting as a coreceptor for PDCD1/PD-1. Negatively regulates the proliferation, activation, effector function and homeostasis of both CD8(+) and CD4(+) T-cells. Also mediates immune tolerance: constitutively expressed on a subset of regulatory T-cells (Tregs) and contributes to their suppressive function. Also acts as a negative regulator of plasmacytoid dendritic cell (pDCs) activation. Binds MHC class II (MHC-II); the precise role of MHC-II-binding is however unclear.</text>
</comment>
<dbReference type="FunFam" id="2.60.40.10:FF:002440">
    <property type="entry name" value="Lymphocyte activation gene 3 protein"/>
    <property type="match status" value="1"/>
</dbReference>
<evidence type="ECO:0000256" key="11">
    <source>
        <dbReference type="ARBA" id="ARBA00023136"/>
    </source>
</evidence>
<comment type="subcellular location">
    <subcellularLocation>
        <location evidence="1">Cell membrane</location>
        <topology evidence="1">Single-pass type I membrane protein</topology>
    </subcellularLocation>
    <subcellularLocation>
        <location evidence="2">Secreted</location>
    </subcellularLocation>
</comment>
<evidence type="ECO:0000256" key="13">
    <source>
        <dbReference type="ARBA" id="ARBA00023180"/>
    </source>
</evidence>
<evidence type="ECO:0000259" key="20">
    <source>
        <dbReference type="PROSITE" id="PS50835"/>
    </source>
</evidence>
<keyword evidence="4" id="KW-0964">Secreted</keyword>